<dbReference type="HOGENOM" id="CLU_672026_0_0_0"/>
<evidence type="ECO:0000256" key="1">
    <source>
        <dbReference type="PROSITE-ProRule" id="PRU00339"/>
    </source>
</evidence>
<dbReference type="STRING" id="926569.ANT_00860"/>
<feature type="repeat" description="TPR" evidence="1">
    <location>
        <begin position="54"/>
        <end position="87"/>
    </location>
</feature>
<dbReference type="InterPro" id="IPR011990">
    <property type="entry name" value="TPR-like_helical_dom_sf"/>
</dbReference>
<dbReference type="Pfam" id="PF13431">
    <property type="entry name" value="TPR_17"/>
    <property type="match status" value="1"/>
</dbReference>
<dbReference type="SUPFAM" id="SSF48439">
    <property type="entry name" value="Protein prenylyltransferase"/>
    <property type="match status" value="1"/>
</dbReference>
<dbReference type="PANTHER" id="PTHR12558:SF13">
    <property type="entry name" value="CELL DIVISION CYCLE PROTEIN 27 HOMOLOG"/>
    <property type="match status" value="1"/>
</dbReference>
<name>E8MYH5_ANATU</name>
<proteinExistence type="predicted"/>
<reference evidence="2 3" key="1">
    <citation type="submission" date="2010-12" db="EMBL/GenBank/DDBJ databases">
        <title>Whole genome sequence of Anaerolinea thermophila UNI-1.</title>
        <authorList>
            <person name="Narita-Yamada S."/>
            <person name="Kishi E."/>
            <person name="Watanabe Y."/>
            <person name="Takasaki K."/>
            <person name="Ankai A."/>
            <person name="Oguchi A."/>
            <person name="Fukui S."/>
            <person name="Takahashi M."/>
            <person name="Yashiro I."/>
            <person name="Hosoyama A."/>
            <person name="Sekiguchi Y."/>
            <person name="Hanada S."/>
            <person name="Fujita N."/>
        </authorList>
    </citation>
    <scope>NUCLEOTIDE SEQUENCE [LARGE SCALE GENOMIC DNA]</scope>
    <source>
        <strain evidence="3">DSM 14523 / JCM 11388 / NBRC 100420 / UNI-1</strain>
    </source>
</reference>
<dbReference type="Proteomes" id="UP000008922">
    <property type="component" value="Chromosome"/>
</dbReference>
<dbReference type="PANTHER" id="PTHR12558">
    <property type="entry name" value="CELL DIVISION CYCLE 16,23,27"/>
    <property type="match status" value="1"/>
</dbReference>
<dbReference type="InterPro" id="IPR019734">
    <property type="entry name" value="TPR_rpt"/>
</dbReference>
<dbReference type="OrthoDB" id="143804at2"/>
<feature type="repeat" description="TPR" evidence="1">
    <location>
        <begin position="212"/>
        <end position="245"/>
    </location>
</feature>
<dbReference type="eggNOG" id="COG0457">
    <property type="taxonomic scope" value="Bacteria"/>
</dbReference>
<dbReference type="InParanoid" id="E8MYH5"/>
<keyword evidence="3" id="KW-1185">Reference proteome</keyword>
<accession>E8MYH5</accession>
<protein>
    <submittedName>
        <fullName evidence="2">Uncharacterized protein</fullName>
    </submittedName>
</protein>
<sequence>MAQKYLFRKRSSSNPYTILALTVILLAMVAVLRGLQTQQIEPLFLPTPTPTRTSNSYALEGQTHFQAGNLKGAIEAYQQALQSEPSNARIWMELAQIQTYSYKSLTTREAQRQRLAEAIESANRAVELAPEDSSAYAIRAFVRDWNAGLLESDEERSRLLVEAEQDAQKALLLDKNNVLALAYSAEILNDQQKWDQARQYIQLAVERNPNLMDVWRVQAAILESFGDYQGAIQAYDRAIELAPNLTFLYVQAGVIYRHLGMTQTDKTLSAQYYATALDYFAKAVNKNKQLGIEDPVPYIAIGKVYTQMGEFFVAALNAKKALQIDPYSPDLYGQLGMVYFKARNYETAIPALQCAVEGCSPQVSCEVRECDPASDPPIEIQGIPLEPNDPTTVVYYYTYGSILAGLYRPVGETKDYCDRALNVFDKVRALYAGDSTVMGIVEASESICASFGITRKP</sequence>
<organism evidence="2 3">
    <name type="scientific">Anaerolinea thermophila (strain DSM 14523 / JCM 11388 / NBRC 100420 / UNI-1)</name>
    <dbReference type="NCBI Taxonomy" id="926569"/>
    <lineage>
        <taxon>Bacteria</taxon>
        <taxon>Bacillati</taxon>
        <taxon>Chloroflexota</taxon>
        <taxon>Anaerolineae</taxon>
        <taxon>Anaerolineales</taxon>
        <taxon>Anaerolineaceae</taxon>
        <taxon>Anaerolinea</taxon>
    </lineage>
</organism>
<dbReference type="SMART" id="SM00028">
    <property type="entry name" value="TPR"/>
    <property type="match status" value="6"/>
</dbReference>
<dbReference type="AlphaFoldDB" id="E8MYH5"/>
<evidence type="ECO:0000313" key="2">
    <source>
        <dbReference type="EMBL" id="BAJ62120.1"/>
    </source>
</evidence>
<dbReference type="PROSITE" id="PS50005">
    <property type="entry name" value="TPR"/>
    <property type="match status" value="3"/>
</dbReference>
<evidence type="ECO:0000313" key="3">
    <source>
        <dbReference type="Proteomes" id="UP000008922"/>
    </source>
</evidence>
<dbReference type="Pfam" id="PF13414">
    <property type="entry name" value="TPR_11"/>
    <property type="match status" value="1"/>
</dbReference>
<dbReference type="Pfam" id="PF13432">
    <property type="entry name" value="TPR_16"/>
    <property type="match status" value="1"/>
</dbReference>
<dbReference type="RefSeq" id="WP_013558518.1">
    <property type="nucleotide sequence ID" value="NC_014960.1"/>
</dbReference>
<dbReference type="KEGG" id="atm:ANT_00860"/>
<dbReference type="Gene3D" id="1.25.40.10">
    <property type="entry name" value="Tetratricopeptide repeat domain"/>
    <property type="match status" value="2"/>
</dbReference>
<dbReference type="EMBL" id="AP012029">
    <property type="protein sequence ID" value="BAJ62120.1"/>
    <property type="molecule type" value="Genomic_DNA"/>
</dbReference>
<feature type="repeat" description="TPR" evidence="1">
    <location>
        <begin position="295"/>
        <end position="328"/>
    </location>
</feature>
<keyword evidence="1" id="KW-0802">TPR repeat</keyword>
<dbReference type="SUPFAM" id="SSF48452">
    <property type="entry name" value="TPR-like"/>
    <property type="match status" value="1"/>
</dbReference>
<gene>
    <name evidence="2" type="ordered locus">ANT_00860</name>
</gene>